<evidence type="ECO:0000259" key="4">
    <source>
        <dbReference type="PROSITE" id="PS50932"/>
    </source>
</evidence>
<dbReference type="SMART" id="SM00354">
    <property type="entry name" value="HTH_LACI"/>
    <property type="match status" value="1"/>
</dbReference>
<protein>
    <submittedName>
        <fullName evidence="5">DNA-binding transcriptional regulator CytR</fullName>
    </submittedName>
</protein>
<gene>
    <name evidence="5" type="primary">cytR</name>
    <name evidence="5" type="ORF">GCM10011514_39130</name>
</gene>
<keyword evidence="1" id="KW-0805">Transcription regulation</keyword>
<dbReference type="CDD" id="cd01392">
    <property type="entry name" value="HTH_LacI"/>
    <property type="match status" value="1"/>
</dbReference>
<dbReference type="PANTHER" id="PTHR30146:SF109">
    <property type="entry name" value="HTH-TYPE TRANSCRIPTIONAL REGULATOR GALS"/>
    <property type="match status" value="1"/>
</dbReference>
<dbReference type="PROSITE" id="PS50932">
    <property type="entry name" value="HTH_LACI_2"/>
    <property type="match status" value="1"/>
</dbReference>
<dbReference type="Proteomes" id="UP000609064">
    <property type="component" value="Unassembled WGS sequence"/>
</dbReference>
<dbReference type="InterPro" id="IPR000843">
    <property type="entry name" value="HTH_LacI"/>
</dbReference>
<dbReference type="RefSeq" id="WP_188768600.1">
    <property type="nucleotide sequence ID" value="NZ_BMKK01000009.1"/>
</dbReference>
<evidence type="ECO:0000256" key="1">
    <source>
        <dbReference type="ARBA" id="ARBA00023015"/>
    </source>
</evidence>
<evidence type="ECO:0000313" key="6">
    <source>
        <dbReference type="Proteomes" id="UP000609064"/>
    </source>
</evidence>
<evidence type="ECO:0000256" key="3">
    <source>
        <dbReference type="ARBA" id="ARBA00023163"/>
    </source>
</evidence>
<dbReference type="InterPro" id="IPR001761">
    <property type="entry name" value="Peripla_BP/Lac1_sug-bd_dom"/>
</dbReference>
<dbReference type="SUPFAM" id="SSF47413">
    <property type="entry name" value="lambda repressor-like DNA-binding domains"/>
    <property type="match status" value="1"/>
</dbReference>
<dbReference type="GO" id="GO:0003700">
    <property type="term" value="F:DNA-binding transcription factor activity"/>
    <property type="evidence" value="ECO:0007669"/>
    <property type="project" value="TreeGrafter"/>
</dbReference>
<evidence type="ECO:0000313" key="5">
    <source>
        <dbReference type="EMBL" id="GGD71189.1"/>
    </source>
</evidence>
<dbReference type="AlphaFoldDB" id="A0A916Z1C4"/>
<dbReference type="Gene3D" id="3.40.50.2300">
    <property type="match status" value="2"/>
</dbReference>
<dbReference type="PANTHER" id="PTHR30146">
    <property type="entry name" value="LACI-RELATED TRANSCRIPTIONAL REPRESSOR"/>
    <property type="match status" value="1"/>
</dbReference>
<reference evidence="5" key="1">
    <citation type="journal article" date="2014" name="Int. J. Syst. Evol. Microbiol.">
        <title>Complete genome sequence of Corynebacterium casei LMG S-19264T (=DSM 44701T), isolated from a smear-ripened cheese.</title>
        <authorList>
            <consortium name="US DOE Joint Genome Institute (JGI-PGF)"/>
            <person name="Walter F."/>
            <person name="Albersmeier A."/>
            <person name="Kalinowski J."/>
            <person name="Ruckert C."/>
        </authorList>
    </citation>
    <scope>NUCLEOTIDE SEQUENCE</scope>
    <source>
        <strain evidence="5">CGMCC 1.15958</strain>
    </source>
</reference>
<name>A0A916Z1C4_9BACT</name>
<dbReference type="SUPFAM" id="SSF53822">
    <property type="entry name" value="Periplasmic binding protein-like I"/>
    <property type="match status" value="1"/>
</dbReference>
<comment type="caution">
    <text evidence="5">The sequence shown here is derived from an EMBL/GenBank/DDBJ whole genome shotgun (WGS) entry which is preliminary data.</text>
</comment>
<dbReference type="CDD" id="cd06267">
    <property type="entry name" value="PBP1_LacI_sugar_binding-like"/>
    <property type="match status" value="1"/>
</dbReference>
<dbReference type="InterPro" id="IPR028082">
    <property type="entry name" value="Peripla_BP_I"/>
</dbReference>
<keyword evidence="2 5" id="KW-0238">DNA-binding</keyword>
<feature type="domain" description="HTH lacI-type" evidence="4">
    <location>
        <begin position="6"/>
        <end position="60"/>
    </location>
</feature>
<evidence type="ECO:0000256" key="2">
    <source>
        <dbReference type="ARBA" id="ARBA00023125"/>
    </source>
</evidence>
<sequence>MQRHQATIKEIAQKLGVSISTVSRALQNNTRIGLRTRERVWELAKTMHYVPNPAAIFLKKNRTYTIGVLLPYLQEEFFSMAISGIEDVALEKGYNVVVSQSRDKFDREEKALKSFLSSRVDGVIASVAAETNNYSHFKEVEHFGTPLVFFDRVPRNLEANKVRCSITDGAFEAIEYLINSGVKRIALLNGPSNLEVCDERLNGYLTAIKKFNLETSPKYIKSTDLSKDDTMVKMEELLALPEPPEAILTFNDYLALYAMQVCKQKGLVPNKDILFVSFANLPMTFYLDNPPLASVEQFAYNMGIKATELLINIIENPSEEMPPYQEIVMGTKLIVH</sequence>
<reference evidence="5" key="2">
    <citation type="submission" date="2020-09" db="EMBL/GenBank/DDBJ databases">
        <authorList>
            <person name="Sun Q."/>
            <person name="Zhou Y."/>
        </authorList>
    </citation>
    <scope>NUCLEOTIDE SEQUENCE</scope>
    <source>
        <strain evidence="5">CGMCC 1.15958</strain>
    </source>
</reference>
<dbReference type="Pfam" id="PF00532">
    <property type="entry name" value="Peripla_BP_1"/>
    <property type="match status" value="1"/>
</dbReference>
<organism evidence="5 6">
    <name type="scientific">Emticicia aquatilis</name>
    <dbReference type="NCBI Taxonomy" id="1537369"/>
    <lineage>
        <taxon>Bacteria</taxon>
        <taxon>Pseudomonadati</taxon>
        <taxon>Bacteroidota</taxon>
        <taxon>Cytophagia</taxon>
        <taxon>Cytophagales</taxon>
        <taxon>Leadbetterellaceae</taxon>
        <taxon>Emticicia</taxon>
    </lineage>
</organism>
<dbReference type="Pfam" id="PF00356">
    <property type="entry name" value="LacI"/>
    <property type="match status" value="1"/>
</dbReference>
<dbReference type="Gene3D" id="1.10.260.40">
    <property type="entry name" value="lambda repressor-like DNA-binding domains"/>
    <property type="match status" value="1"/>
</dbReference>
<dbReference type="InterPro" id="IPR010982">
    <property type="entry name" value="Lambda_DNA-bd_dom_sf"/>
</dbReference>
<accession>A0A916Z1C4</accession>
<dbReference type="EMBL" id="BMKK01000009">
    <property type="protein sequence ID" value="GGD71189.1"/>
    <property type="molecule type" value="Genomic_DNA"/>
</dbReference>
<keyword evidence="3" id="KW-0804">Transcription</keyword>
<dbReference type="GO" id="GO:0000976">
    <property type="term" value="F:transcription cis-regulatory region binding"/>
    <property type="evidence" value="ECO:0007669"/>
    <property type="project" value="TreeGrafter"/>
</dbReference>
<proteinExistence type="predicted"/>
<keyword evidence="6" id="KW-1185">Reference proteome</keyword>